<dbReference type="RefSeq" id="WP_189581092.1">
    <property type="nucleotide sequence ID" value="NZ_BMYF01000010.1"/>
</dbReference>
<evidence type="ECO:0008006" key="3">
    <source>
        <dbReference type="Google" id="ProtNLM"/>
    </source>
</evidence>
<organism evidence="1 2">
    <name type="scientific">Mongoliitalea lutea</name>
    <dbReference type="NCBI Taxonomy" id="849756"/>
    <lineage>
        <taxon>Bacteria</taxon>
        <taxon>Pseudomonadati</taxon>
        <taxon>Bacteroidota</taxon>
        <taxon>Cytophagia</taxon>
        <taxon>Cytophagales</taxon>
        <taxon>Cyclobacteriaceae</taxon>
        <taxon>Mongoliitalea</taxon>
    </lineage>
</organism>
<evidence type="ECO:0000313" key="1">
    <source>
        <dbReference type="EMBL" id="GHB37408.1"/>
    </source>
</evidence>
<reference evidence="1" key="1">
    <citation type="journal article" date="2014" name="Int. J. Syst. Evol. Microbiol.">
        <title>Complete genome sequence of Corynebacterium casei LMG S-19264T (=DSM 44701T), isolated from a smear-ripened cheese.</title>
        <authorList>
            <consortium name="US DOE Joint Genome Institute (JGI-PGF)"/>
            <person name="Walter F."/>
            <person name="Albersmeier A."/>
            <person name="Kalinowski J."/>
            <person name="Ruckert C."/>
        </authorList>
    </citation>
    <scope>NUCLEOTIDE SEQUENCE</scope>
    <source>
        <strain evidence="1">KCTC 23224</strain>
    </source>
</reference>
<name>A0A8J3CZ41_9BACT</name>
<sequence>MAGLKYYDRTKLLIELIEKKKTGGPGDLARNIGVSKRMVYLIIDDLRLSLGKDISYSKDKKSYIFIENSS</sequence>
<evidence type="ECO:0000313" key="2">
    <source>
        <dbReference type="Proteomes" id="UP000642809"/>
    </source>
</evidence>
<reference evidence="1" key="2">
    <citation type="submission" date="2020-09" db="EMBL/GenBank/DDBJ databases">
        <authorList>
            <person name="Sun Q."/>
            <person name="Kim S."/>
        </authorList>
    </citation>
    <scope>NUCLEOTIDE SEQUENCE</scope>
    <source>
        <strain evidence="1">KCTC 23224</strain>
    </source>
</reference>
<gene>
    <name evidence="1" type="ORF">GCM10008106_18280</name>
</gene>
<protein>
    <recommendedName>
        <fullName evidence="3">HTH domain-containing protein</fullName>
    </recommendedName>
</protein>
<proteinExistence type="predicted"/>
<keyword evidence="2" id="KW-1185">Reference proteome</keyword>
<dbReference type="Proteomes" id="UP000642809">
    <property type="component" value="Unassembled WGS sequence"/>
</dbReference>
<dbReference type="AlphaFoldDB" id="A0A8J3CZ41"/>
<accession>A0A8J3CZ41</accession>
<dbReference type="EMBL" id="BMYF01000010">
    <property type="protein sequence ID" value="GHB37408.1"/>
    <property type="molecule type" value="Genomic_DNA"/>
</dbReference>
<comment type="caution">
    <text evidence="1">The sequence shown here is derived from an EMBL/GenBank/DDBJ whole genome shotgun (WGS) entry which is preliminary data.</text>
</comment>